<comment type="caution">
    <text evidence="2">The sequence shown here is derived from an EMBL/GenBank/DDBJ whole genome shotgun (WGS) entry which is preliminary data.</text>
</comment>
<feature type="transmembrane region" description="Helical" evidence="1">
    <location>
        <begin position="58"/>
        <end position="80"/>
    </location>
</feature>
<reference evidence="2" key="1">
    <citation type="submission" date="2021-02" db="EMBL/GenBank/DDBJ databases">
        <authorList>
            <person name="Nowell W R."/>
        </authorList>
    </citation>
    <scope>NUCLEOTIDE SEQUENCE</scope>
</reference>
<protein>
    <submittedName>
        <fullName evidence="2">Uncharacterized protein</fullName>
    </submittedName>
</protein>
<proteinExistence type="predicted"/>
<evidence type="ECO:0000313" key="2">
    <source>
        <dbReference type="EMBL" id="CAF4348461.1"/>
    </source>
</evidence>
<evidence type="ECO:0000256" key="1">
    <source>
        <dbReference type="SAM" id="Phobius"/>
    </source>
</evidence>
<evidence type="ECO:0000313" key="3">
    <source>
        <dbReference type="Proteomes" id="UP000663836"/>
    </source>
</evidence>
<keyword evidence="1" id="KW-1133">Transmembrane helix</keyword>
<keyword evidence="1" id="KW-0812">Transmembrane</keyword>
<gene>
    <name evidence="2" type="ORF">JBS370_LOCUS41854</name>
</gene>
<sequence>MFLCADRYALCNFHVSIRALSRPQIAYRSIGFITIFWMIISVHLLIWESIENGRCGVYGIYGQIFGFYVLIFTGIIPISVM</sequence>
<dbReference type="AlphaFoldDB" id="A0A820KTN1"/>
<name>A0A820KTN1_9BILA</name>
<keyword evidence="1" id="KW-0472">Membrane</keyword>
<feature type="non-terminal residue" evidence="2">
    <location>
        <position position="81"/>
    </location>
</feature>
<accession>A0A820KTN1</accession>
<feature type="non-terminal residue" evidence="2">
    <location>
        <position position="1"/>
    </location>
</feature>
<dbReference type="Proteomes" id="UP000663836">
    <property type="component" value="Unassembled WGS sequence"/>
</dbReference>
<organism evidence="2 3">
    <name type="scientific">Rotaria sordida</name>
    <dbReference type="NCBI Taxonomy" id="392033"/>
    <lineage>
        <taxon>Eukaryota</taxon>
        <taxon>Metazoa</taxon>
        <taxon>Spiralia</taxon>
        <taxon>Gnathifera</taxon>
        <taxon>Rotifera</taxon>
        <taxon>Eurotatoria</taxon>
        <taxon>Bdelloidea</taxon>
        <taxon>Philodinida</taxon>
        <taxon>Philodinidae</taxon>
        <taxon>Rotaria</taxon>
    </lineage>
</organism>
<feature type="transmembrane region" description="Helical" evidence="1">
    <location>
        <begin position="25"/>
        <end position="46"/>
    </location>
</feature>
<dbReference type="EMBL" id="CAJOBD010049997">
    <property type="protein sequence ID" value="CAF4348461.1"/>
    <property type="molecule type" value="Genomic_DNA"/>
</dbReference>